<dbReference type="AlphaFoldDB" id="A0A212J243"/>
<proteinExistence type="predicted"/>
<sequence length="58" mass="6074">MGLLQIWARCVCCALAAPAGFGLTGAVAFVADGQPLSVLRRARLCWSARPLEKESANG</sequence>
<keyword evidence="1" id="KW-0472">Membrane</keyword>
<evidence type="ECO:0000256" key="2">
    <source>
        <dbReference type="SAM" id="SignalP"/>
    </source>
</evidence>
<feature type="chain" id="PRO_5012148814" evidence="2">
    <location>
        <begin position="17"/>
        <end position="58"/>
    </location>
</feature>
<evidence type="ECO:0000313" key="3">
    <source>
        <dbReference type="EMBL" id="SBV93521.1"/>
    </source>
</evidence>
<dbReference type="EMBL" id="FLUP01000001">
    <property type="protein sequence ID" value="SBV93521.1"/>
    <property type="molecule type" value="Genomic_DNA"/>
</dbReference>
<feature type="transmembrane region" description="Helical" evidence="1">
    <location>
        <begin position="6"/>
        <end position="31"/>
    </location>
</feature>
<evidence type="ECO:0000256" key="1">
    <source>
        <dbReference type="SAM" id="Phobius"/>
    </source>
</evidence>
<keyword evidence="1" id="KW-1133">Transmembrane helix</keyword>
<organism evidence="3">
    <name type="scientific">uncultured Desulfovibrio sp</name>
    <dbReference type="NCBI Taxonomy" id="167968"/>
    <lineage>
        <taxon>Bacteria</taxon>
        <taxon>Pseudomonadati</taxon>
        <taxon>Thermodesulfobacteriota</taxon>
        <taxon>Desulfovibrionia</taxon>
        <taxon>Desulfovibrionales</taxon>
        <taxon>Desulfovibrionaceae</taxon>
        <taxon>Desulfovibrio</taxon>
        <taxon>environmental samples</taxon>
    </lineage>
</organism>
<accession>A0A212J243</accession>
<gene>
    <name evidence="3" type="ORF">KM92DES2_10413</name>
</gene>
<name>A0A212J243_9BACT</name>
<keyword evidence="1" id="KW-0812">Transmembrane</keyword>
<keyword evidence="2" id="KW-0732">Signal</keyword>
<reference evidence="3" key="1">
    <citation type="submission" date="2016-04" db="EMBL/GenBank/DDBJ databases">
        <authorList>
            <person name="Evans L.H."/>
            <person name="Alamgir A."/>
            <person name="Owens N."/>
            <person name="Weber N.D."/>
            <person name="Virtaneva K."/>
            <person name="Barbian K."/>
            <person name="Babar A."/>
            <person name="Rosenke K."/>
        </authorList>
    </citation>
    <scope>NUCLEOTIDE SEQUENCE</scope>
    <source>
        <strain evidence="3">92-2</strain>
    </source>
</reference>
<protein>
    <submittedName>
        <fullName evidence="3">Uncharacterized protein</fullName>
    </submittedName>
</protein>
<feature type="signal peptide" evidence="2">
    <location>
        <begin position="1"/>
        <end position="16"/>
    </location>
</feature>